<dbReference type="PANTHER" id="PTHR22726">
    <property type="entry name" value="METALLOENDOPEPTIDASE OMA1"/>
    <property type="match status" value="1"/>
</dbReference>
<name>A0A928Z981_9CYAN</name>
<dbReference type="EMBL" id="JADEXN010000196">
    <property type="protein sequence ID" value="MBE9041438.1"/>
    <property type="molecule type" value="Genomic_DNA"/>
</dbReference>
<evidence type="ECO:0000256" key="8">
    <source>
        <dbReference type="SAM" id="Phobius"/>
    </source>
</evidence>
<protein>
    <submittedName>
        <fullName evidence="10">M48 family metallopeptidase</fullName>
    </submittedName>
</protein>
<gene>
    <name evidence="10" type="ORF">IQ235_11665</name>
</gene>
<reference evidence="10" key="1">
    <citation type="submission" date="2020-10" db="EMBL/GenBank/DDBJ databases">
        <authorList>
            <person name="Castelo-Branco R."/>
            <person name="Eusebio N."/>
            <person name="Adriana R."/>
            <person name="Vieira A."/>
            <person name="Brugerolle De Fraissinette N."/>
            <person name="Rezende De Castro R."/>
            <person name="Schneider M.P."/>
            <person name="Vasconcelos V."/>
            <person name="Leao P.N."/>
        </authorList>
    </citation>
    <scope>NUCLEOTIDE SEQUENCE</scope>
    <source>
        <strain evidence="10">LEGE 11467</strain>
    </source>
</reference>
<keyword evidence="4 6" id="KW-0862">Zinc</keyword>
<proteinExistence type="inferred from homology"/>
<dbReference type="InterPro" id="IPR051156">
    <property type="entry name" value="Mito/Outer_Membr_Metalloprot"/>
</dbReference>
<keyword evidence="1 6" id="KW-0645">Protease</keyword>
<dbReference type="InterPro" id="IPR001915">
    <property type="entry name" value="Peptidase_M48"/>
</dbReference>
<evidence type="ECO:0000313" key="11">
    <source>
        <dbReference type="Proteomes" id="UP000621799"/>
    </source>
</evidence>
<keyword evidence="5 6" id="KW-0482">Metalloprotease</keyword>
<evidence type="ECO:0000256" key="6">
    <source>
        <dbReference type="RuleBase" id="RU003983"/>
    </source>
</evidence>
<feature type="region of interest" description="Disordered" evidence="7">
    <location>
        <begin position="262"/>
        <end position="284"/>
    </location>
</feature>
<comment type="cofactor">
    <cofactor evidence="6">
        <name>Zn(2+)</name>
        <dbReference type="ChEBI" id="CHEBI:29105"/>
    </cofactor>
    <text evidence="6">Binds 1 zinc ion per subunit.</text>
</comment>
<comment type="similarity">
    <text evidence="6">Belongs to the peptidase M48 family.</text>
</comment>
<keyword evidence="8" id="KW-0812">Transmembrane</keyword>
<evidence type="ECO:0000256" key="7">
    <source>
        <dbReference type="SAM" id="MobiDB-lite"/>
    </source>
</evidence>
<evidence type="ECO:0000313" key="10">
    <source>
        <dbReference type="EMBL" id="MBE9041438.1"/>
    </source>
</evidence>
<sequence length="284" mass="31626">MNKKHPSSQNSGDRNPPASNRQLLILLGFFVVAIAGTIWAFGWVFDSFIEFIPPSLEQKLGAVIVPVYEQIAQPSEAQDTLNTLLDGLETHLPEEQRQNRDYRVLFVPEDTVNALALPGDAIVVYGGLLQQAESENELMMVLGHELGHFANRDHLRGLGQQLLLRVTIASIFGDTGALAGIIGSTIETISRSQYSQSQELQADEFGIDLLQKHYTHVAGATDFFARLDREKKSNLAFFSTHPAPRNRVKKLEKILRDRQYPIGEKAPLPPALSEWEPELLPPPN</sequence>
<feature type="transmembrane region" description="Helical" evidence="8">
    <location>
        <begin position="23"/>
        <end position="45"/>
    </location>
</feature>
<dbReference type="Proteomes" id="UP000621799">
    <property type="component" value="Unassembled WGS sequence"/>
</dbReference>
<dbReference type="GO" id="GO:0004222">
    <property type="term" value="F:metalloendopeptidase activity"/>
    <property type="evidence" value="ECO:0007669"/>
    <property type="project" value="InterPro"/>
</dbReference>
<dbReference type="GO" id="GO:0046872">
    <property type="term" value="F:metal ion binding"/>
    <property type="evidence" value="ECO:0007669"/>
    <property type="project" value="UniProtKB-KW"/>
</dbReference>
<evidence type="ECO:0000259" key="9">
    <source>
        <dbReference type="Pfam" id="PF01435"/>
    </source>
</evidence>
<comment type="caution">
    <text evidence="10">The sequence shown here is derived from an EMBL/GenBank/DDBJ whole genome shotgun (WGS) entry which is preliminary data.</text>
</comment>
<dbReference type="GO" id="GO:0051603">
    <property type="term" value="P:proteolysis involved in protein catabolic process"/>
    <property type="evidence" value="ECO:0007669"/>
    <property type="project" value="TreeGrafter"/>
</dbReference>
<evidence type="ECO:0000256" key="1">
    <source>
        <dbReference type="ARBA" id="ARBA00022670"/>
    </source>
</evidence>
<dbReference type="AlphaFoldDB" id="A0A928Z981"/>
<evidence type="ECO:0000256" key="3">
    <source>
        <dbReference type="ARBA" id="ARBA00022801"/>
    </source>
</evidence>
<evidence type="ECO:0000256" key="4">
    <source>
        <dbReference type="ARBA" id="ARBA00022833"/>
    </source>
</evidence>
<keyword evidence="8" id="KW-1133">Transmembrane helix</keyword>
<evidence type="ECO:0000256" key="5">
    <source>
        <dbReference type="ARBA" id="ARBA00023049"/>
    </source>
</evidence>
<dbReference type="CDD" id="cd07332">
    <property type="entry name" value="M48C_Oma1_like"/>
    <property type="match status" value="1"/>
</dbReference>
<keyword evidence="3 6" id="KW-0378">Hydrolase</keyword>
<dbReference type="PANTHER" id="PTHR22726:SF1">
    <property type="entry name" value="METALLOENDOPEPTIDASE OMA1, MITOCHONDRIAL"/>
    <property type="match status" value="1"/>
</dbReference>
<dbReference type="Pfam" id="PF01435">
    <property type="entry name" value="Peptidase_M48"/>
    <property type="match status" value="1"/>
</dbReference>
<keyword evidence="2" id="KW-0479">Metal-binding</keyword>
<feature type="domain" description="Peptidase M48" evidence="9">
    <location>
        <begin position="96"/>
        <end position="254"/>
    </location>
</feature>
<accession>A0A928Z981</accession>
<dbReference type="GO" id="GO:0016020">
    <property type="term" value="C:membrane"/>
    <property type="evidence" value="ECO:0007669"/>
    <property type="project" value="TreeGrafter"/>
</dbReference>
<dbReference type="Gene3D" id="3.30.2010.10">
    <property type="entry name" value="Metalloproteases ('zincins'), catalytic domain"/>
    <property type="match status" value="1"/>
</dbReference>
<organism evidence="10 11">
    <name type="scientific">Zarconia navalis LEGE 11467</name>
    <dbReference type="NCBI Taxonomy" id="1828826"/>
    <lineage>
        <taxon>Bacteria</taxon>
        <taxon>Bacillati</taxon>
        <taxon>Cyanobacteriota</taxon>
        <taxon>Cyanophyceae</taxon>
        <taxon>Oscillatoriophycideae</taxon>
        <taxon>Oscillatoriales</taxon>
        <taxon>Oscillatoriales incertae sedis</taxon>
        <taxon>Zarconia</taxon>
        <taxon>Zarconia navalis</taxon>
    </lineage>
</organism>
<keyword evidence="11" id="KW-1185">Reference proteome</keyword>
<evidence type="ECO:0000256" key="2">
    <source>
        <dbReference type="ARBA" id="ARBA00022723"/>
    </source>
</evidence>
<keyword evidence="8" id="KW-0472">Membrane</keyword>
<dbReference type="RefSeq" id="WP_264321647.1">
    <property type="nucleotide sequence ID" value="NZ_JADEXN010000196.1"/>
</dbReference>